<dbReference type="PANTHER" id="PTHR31391">
    <property type="entry name" value="B3 DOMAIN-CONTAINING PROTEIN OS11G0197600-RELATED"/>
    <property type="match status" value="1"/>
</dbReference>
<organism evidence="7 8">
    <name type="scientific">Rhamnella rubrinervis</name>
    <dbReference type="NCBI Taxonomy" id="2594499"/>
    <lineage>
        <taxon>Eukaryota</taxon>
        <taxon>Viridiplantae</taxon>
        <taxon>Streptophyta</taxon>
        <taxon>Embryophyta</taxon>
        <taxon>Tracheophyta</taxon>
        <taxon>Spermatophyta</taxon>
        <taxon>Magnoliopsida</taxon>
        <taxon>eudicotyledons</taxon>
        <taxon>Gunneridae</taxon>
        <taxon>Pentapetalae</taxon>
        <taxon>rosids</taxon>
        <taxon>fabids</taxon>
        <taxon>Rosales</taxon>
        <taxon>Rhamnaceae</taxon>
        <taxon>rhamnoid group</taxon>
        <taxon>Rhamneae</taxon>
        <taxon>Rhamnella</taxon>
    </lineage>
</organism>
<sequence>MRHMERRTSGSVSLVGPSGNTWPVNLIQQNDDLFFYHGWPAFVRDHYLECGDFLVFRYDGELNFTVQIFDQSACEKEAAFHSECSQDPSISDRSLGHKREREGDVTSSDKIVEGVLKKMRESSCQLYSECIGKNRQAQVDICNGEECQLEGVILSNPCEEAKFSKDTNQCGCSLKNSAITSQIEACNENPALDIILFKTKAIQSINSKGDGFNVNGRVCVQMSSAHEVAQSFTSSFPYFMKIMKSFNVSGSYTLNIPYQFSMAHLPNCKVKIVLQNSEGECWTVNSVPSTRVHTSHTLCGGWMAFVRCNDIKIGDVCIFELMHEYEFRVHVLGVGKEGVDCQSGKVAPSRQAAGRAVMSHKNFKGLSKKMKGNSSKVHSKSLKLLDISDKKVPEKHLNAAFTNETKKHGSTSKAFTKVAVCSQSKAASKRLVTCQKNGVEDDLGSQARSGLRMMLALDEERAARSFTSCFPNFVKIMKKFNISGSYTLKIPNQFSTAHLPNYKTEVLLRNSRGECWTVNSVPDSKGRMVHTFCGGWMAFVRGNDVNFGDICIFELVGKLEMRVHISGVGKRGPDHRGGEALNELALLSSTTNHPSF</sequence>
<evidence type="ECO:0000259" key="6">
    <source>
        <dbReference type="PROSITE" id="PS50863"/>
    </source>
</evidence>
<reference evidence="7" key="1">
    <citation type="submission" date="2020-03" db="EMBL/GenBank/DDBJ databases">
        <title>A high-quality chromosome-level genome assembly of a woody plant with both climbing and erect habits, Rhamnella rubrinervis.</title>
        <authorList>
            <person name="Lu Z."/>
            <person name="Yang Y."/>
            <person name="Zhu X."/>
            <person name="Sun Y."/>
        </authorList>
    </citation>
    <scope>NUCLEOTIDE SEQUENCE</scope>
    <source>
        <strain evidence="7">BYM</strain>
        <tissue evidence="7">Leaf</tissue>
    </source>
</reference>
<dbReference type="OrthoDB" id="660291at2759"/>
<dbReference type="CDD" id="cd10017">
    <property type="entry name" value="B3_DNA"/>
    <property type="match status" value="3"/>
</dbReference>
<dbReference type="InterPro" id="IPR044837">
    <property type="entry name" value="REM16-like"/>
</dbReference>
<dbReference type="InterPro" id="IPR015300">
    <property type="entry name" value="DNA-bd_pseudobarrel_sf"/>
</dbReference>
<keyword evidence="5" id="KW-0539">Nucleus</keyword>
<dbReference type="GO" id="GO:0005634">
    <property type="term" value="C:nucleus"/>
    <property type="evidence" value="ECO:0007669"/>
    <property type="project" value="UniProtKB-SubCell"/>
</dbReference>
<feature type="domain" description="TF-B3" evidence="6">
    <location>
        <begin position="473"/>
        <end position="569"/>
    </location>
</feature>
<comment type="caution">
    <text evidence="7">The sequence shown here is derived from an EMBL/GenBank/DDBJ whole genome shotgun (WGS) entry which is preliminary data.</text>
</comment>
<evidence type="ECO:0000256" key="2">
    <source>
        <dbReference type="ARBA" id="ARBA00023015"/>
    </source>
</evidence>
<proteinExistence type="predicted"/>
<dbReference type="Pfam" id="PF02362">
    <property type="entry name" value="B3"/>
    <property type="match status" value="3"/>
</dbReference>
<gene>
    <name evidence="7" type="ORF">FNV43_RR11417</name>
</gene>
<accession>A0A8K0H5Y9</accession>
<evidence type="ECO:0000256" key="5">
    <source>
        <dbReference type="ARBA" id="ARBA00023242"/>
    </source>
</evidence>
<protein>
    <recommendedName>
        <fullName evidence="6">TF-B3 domain-containing protein</fullName>
    </recommendedName>
</protein>
<evidence type="ECO:0000256" key="3">
    <source>
        <dbReference type="ARBA" id="ARBA00023125"/>
    </source>
</evidence>
<evidence type="ECO:0000313" key="8">
    <source>
        <dbReference type="Proteomes" id="UP000796880"/>
    </source>
</evidence>
<dbReference type="SUPFAM" id="SSF101936">
    <property type="entry name" value="DNA-binding pseudobarrel domain"/>
    <property type="match status" value="3"/>
</dbReference>
<comment type="subcellular location">
    <subcellularLocation>
        <location evidence="1">Nucleus</location>
    </subcellularLocation>
</comment>
<dbReference type="Gene3D" id="2.40.330.10">
    <property type="entry name" value="DNA-binding pseudobarrel domain"/>
    <property type="match status" value="3"/>
</dbReference>
<feature type="domain" description="TF-B3" evidence="6">
    <location>
        <begin position="1"/>
        <end position="72"/>
    </location>
</feature>
<name>A0A8K0H5Y9_9ROSA</name>
<evidence type="ECO:0000256" key="1">
    <source>
        <dbReference type="ARBA" id="ARBA00004123"/>
    </source>
</evidence>
<dbReference type="EMBL" id="VOIH02000005">
    <property type="protein sequence ID" value="KAF3446238.1"/>
    <property type="molecule type" value="Genomic_DNA"/>
</dbReference>
<feature type="domain" description="TF-B3" evidence="6">
    <location>
        <begin position="239"/>
        <end position="335"/>
    </location>
</feature>
<dbReference type="Proteomes" id="UP000796880">
    <property type="component" value="Unassembled WGS sequence"/>
</dbReference>
<keyword evidence="2" id="KW-0805">Transcription regulation</keyword>
<keyword evidence="8" id="KW-1185">Reference proteome</keyword>
<dbReference type="SMART" id="SM01019">
    <property type="entry name" value="B3"/>
    <property type="match status" value="3"/>
</dbReference>
<keyword evidence="3" id="KW-0238">DNA-binding</keyword>
<evidence type="ECO:0000313" key="7">
    <source>
        <dbReference type="EMBL" id="KAF3446238.1"/>
    </source>
</evidence>
<keyword evidence="4" id="KW-0804">Transcription</keyword>
<dbReference type="GO" id="GO:0003677">
    <property type="term" value="F:DNA binding"/>
    <property type="evidence" value="ECO:0007669"/>
    <property type="project" value="UniProtKB-KW"/>
</dbReference>
<evidence type="ECO:0000256" key="4">
    <source>
        <dbReference type="ARBA" id="ARBA00023163"/>
    </source>
</evidence>
<dbReference type="AlphaFoldDB" id="A0A8K0H5Y9"/>
<dbReference type="PANTHER" id="PTHR31391:SF106">
    <property type="entry name" value="B3 DOMAIN-CONTAINING PROTEIN OS01G0723500"/>
    <property type="match status" value="1"/>
</dbReference>
<dbReference type="InterPro" id="IPR003340">
    <property type="entry name" value="B3_DNA-bd"/>
</dbReference>
<dbReference type="PROSITE" id="PS50863">
    <property type="entry name" value="B3"/>
    <property type="match status" value="3"/>
</dbReference>